<proteinExistence type="inferred from homology"/>
<dbReference type="GO" id="GO:0005524">
    <property type="term" value="F:ATP binding"/>
    <property type="evidence" value="ECO:0007669"/>
    <property type="project" value="UniProtKB-UniRule"/>
</dbReference>
<evidence type="ECO:0000259" key="19">
    <source>
        <dbReference type="PROSITE" id="PS50011"/>
    </source>
</evidence>
<evidence type="ECO:0000256" key="9">
    <source>
        <dbReference type="ARBA" id="ARBA00022741"/>
    </source>
</evidence>
<evidence type="ECO:0000256" key="12">
    <source>
        <dbReference type="ARBA" id="ARBA00022989"/>
    </source>
</evidence>
<evidence type="ECO:0000256" key="7">
    <source>
        <dbReference type="ARBA" id="ARBA00022729"/>
    </source>
</evidence>
<feature type="binding site" evidence="16">
    <location>
        <position position="517"/>
    </location>
    <ligand>
        <name>ATP</name>
        <dbReference type="ChEBI" id="CHEBI:30616"/>
    </ligand>
</feature>
<feature type="transmembrane region" description="Helical" evidence="18">
    <location>
        <begin position="424"/>
        <end position="447"/>
    </location>
</feature>
<dbReference type="Gene3D" id="3.80.10.10">
    <property type="entry name" value="Ribonuclease Inhibitor"/>
    <property type="match status" value="1"/>
</dbReference>
<dbReference type="Pfam" id="PF00069">
    <property type="entry name" value="Pkinase"/>
    <property type="match status" value="1"/>
</dbReference>
<evidence type="ECO:0000256" key="14">
    <source>
        <dbReference type="ARBA" id="ARBA00023170"/>
    </source>
</evidence>
<evidence type="ECO:0000256" key="13">
    <source>
        <dbReference type="ARBA" id="ARBA00023136"/>
    </source>
</evidence>
<dbReference type="FunFam" id="3.30.200.20:FF:000162">
    <property type="entry name" value="Adenine nucleotide alpha hydrolase-like domain kinase"/>
    <property type="match status" value="1"/>
</dbReference>
<dbReference type="InterPro" id="IPR055414">
    <property type="entry name" value="LRR_R13L4/SHOC2-like"/>
</dbReference>
<keyword evidence="7" id="KW-0732">Signal</keyword>
<evidence type="ECO:0000256" key="1">
    <source>
        <dbReference type="ARBA" id="ARBA00004251"/>
    </source>
</evidence>
<dbReference type="PROSITE" id="PS00107">
    <property type="entry name" value="PROTEIN_KINASE_ATP"/>
    <property type="match status" value="1"/>
</dbReference>
<evidence type="ECO:0000256" key="10">
    <source>
        <dbReference type="ARBA" id="ARBA00022777"/>
    </source>
</evidence>
<evidence type="ECO:0000256" key="16">
    <source>
        <dbReference type="PROSITE-ProRule" id="PRU10141"/>
    </source>
</evidence>
<dbReference type="CDD" id="cd14066">
    <property type="entry name" value="STKc_IRAK"/>
    <property type="match status" value="1"/>
</dbReference>
<keyword evidence="11 16" id="KW-0067">ATP-binding</keyword>
<dbReference type="PROSITE" id="PS50011">
    <property type="entry name" value="PROTEIN_KINASE_DOM"/>
    <property type="match status" value="1"/>
</dbReference>
<dbReference type="SUPFAM" id="SSF52058">
    <property type="entry name" value="L domain-like"/>
    <property type="match status" value="1"/>
</dbReference>
<dbReference type="PANTHER" id="PTHR48006:SF51">
    <property type="entry name" value="PROTEIN KINASE DOMAIN-CONTAINING PROTEIN"/>
    <property type="match status" value="1"/>
</dbReference>
<keyword evidence="10" id="KW-0418">Kinase</keyword>
<sequence>MEACCVQASEPGLRGFAAWGRIHRPSCECTDGAFFVSKAQVPFALWRWLVMACVAAVLFSEASSVSAQSSNQGLILKSLARDWNATSLLTDWERTGTSDPCLGGWSGVTCDNATNMNVLTLNLTGKGLSGPIPAQISQLVYLEELDLNDNQIKDPIPPEIGKLVHLRRLSINNNSLTSLPPEALLTCNLTYLAMHRNRISGQLPVWISNMGSLEKLDMYANELWGGLPPEYGKLENMKSMQLWENQLSGFIPEEWRNMKNMNNYGLGHLYLTGPVPSWLFELPSLKIATLSRNQFVGSFPNITNLLHNGIANLSTLDLSCNFFQGDYPTLYYNTYPVPNTTIYYFSNCFANETDGSATLASTQNATQNTPTNCSRVWDCTSFYKQVLINLGGCAPCPSSQTVIDISRCVCGKVSSGRATSPVTAIVAGVIGGFFVMIIVIVLAIVYIKTRAPKYPQFGRKLEGDDDPWIIPKGLRRFHLQELEKATKNFSQKHYLGMGGFGKVYRGFLSDGKVVAIKCASLQSAQGQKEFQNELTLLGRLHHRNLVGLEGFCDDGGLQVLVYEYMENGDLYDNLFGIDGRASLNSYQRVEVVLGIARGLDYLHSFADPPVIHRDIKASNVLLDNCMVAKLADFGVSKISPYSHVSTSPIGTMGYVDPEYFRTNQVTVSSDIFSFGIVLLEIITGQPIIDPRRGEAINLQDWVQPRFKLGGIEEIIDPKIKEGYDEELYTRMTELAILCSSSKRIERPTMKEVLNILEPLARASLEDLFVGSKRSSSQSMDKSLFEEKPVTDSKHENHNFAIQANKNETGESSESSSDGSGDTKYFDSLVTARQVPR</sequence>
<dbReference type="InterPro" id="IPR017441">
    <property type="entry name" value="Protein_kinase_ATP_BS"/>
</dbReference>
<comment type="caution">
    <text evidence="20">The sequence shown here is derived from an EMBL/GenBank/DDBJ whole genome shotgun (WGS) entry which is preliminary data.</text>
</comment>
<dbReference type="PROSITE" id="PS51450">
    <property type="entry name" value="LRR"/>
    <property type="match status" value="1"/>
</dbReference>
<dbReference type="Proteomes" id="UP000822688">
    <property type="component" value="Chromosome 4"/>
</dbReference>
<dbReference type="InterPro" id="IPR008271">
    <property type="entry name" value="Ser/Thr_kinase_AS"/>
</dbReference>
<dbReference type="SMART" id="SM00220">
    <property type="entry name" value="S_TKc"/>
    <property type="match status" value="1"/>
</dbReference>
<keyword evidence="14" id="KW-0675">Receptor</keyword>
<dbReference type="InterPro" id="IPR011009">
    <property type="entry name" value="Kinase-like_dom_sf"/>
</dbReference>
<evidence type="ECO:0000256" key="17">
    <source>
        <dbReference type="SAM" id="MobiDB-lite"/>
    </source>
</evidence>
<feature type="compositionally biased region" description="Basic and acidic residues" evidence="17">
    <location>
        <begin position="782"/>
        <end position="797"/>
    </location>
</feature>
<feature type="domain" description="Protein kinase" evidence="19">
    <location>
        <begin position="489"/>
        <end position="760"/>
    </location>
</feature>
<dbReference type="Pfam" id="PF08263">
    <property type="entry name" value="LRRNT_2"/>
    <property type="match status" value="1"/>
</dbReference>
<dbReference type="FunFam" id="1.10.510.10:FF:000240">
    <property type="entry name" value="Lectin-domain containing receptor kinase A4.3"/>
    <property type="match status" value="1"/>
</dbReference>
<evidence type="ECO:0000313" key="20">
    <source>
        <dbReference type="EMBL" id="KAG0579551.1"/>
    </source>
</evidence>
<dbReference type="Gene3D" id="1.10.510.10">
    <property type="entry name" value="Transferase(Phosphotransferase) domain 1"/>
    <property type="match status" value="1"/>
</dbReference>
<dbReference type="InterPro" id="IPR001611">
    <property type="entry name" value="Leu-rich_rpt"/>
</dbReference>
<dbReference type="InterPro" id="IPR032675">
    <property type="entry name" value="LRR_dom_sf"/>
</dbReference>
<comment type="similarity">
    <text evidence="2">Belongs to the protein kinase superfamily. Ser/Thr protein kinase family.</text>
</comment>
<reference evidence="20" key="1">
    <citation type="submission" date="2020-06" db="EMBL/GenBank/DDBJ databases">
        <title>WGS assembly of Ceratodon purpureus strain R40.</title>
        <authorList>
            <person name="Carey S.B."/>
            <person name="Jenkins J."/>
            <person name="Shu S."/>
            <person name="Lovell J.T."/>
            <person name="Sreedasyam A."/>
            <person name="Maumus F."/>
            <person name="Tiley G.P."/>
            <person name="Fernandez-Pozo N."/>
            <person name="Barry K."/>
            <person name="Chen C."/>
            <person name="Wang M."/>
            <person name="Lipzen A."/>
            <person name="Daum C."/>
            <person name="Saski C.A."/>
            <person name="Payton A.C."/>
            <person name="Mcbreen J.C."/>
            <person name="Conrad R.E."/>
            <person name="Kollar L.M."/>
            <person name="Olsson S."/>
            <person name="Huttunen S."/>
            <person name="Landis J.B."/>
            <person name="Wickett N.J."/>
            <person name="Johnson M.G."/>
            <person name="Rensing S.A."/>
            <person name="Grimwood J."/>
            <person name="Schmutz J."/>
            <person name="Mcdaniel S.F."/>
        </authorList>
    </citation>
    <scope>NUCLEOTIDE SEQUENCE</scope>
    <source>
        <strain evidence="20">R40</strain>
    </source>
</reference>
<name>A0A8T0I9W5_CERPU</name>
<dbReference type="CDD" id="cd12087">
    <property type="entry name" value="TM_EGFR-like"/>
    <property type="match status" value="1"/>
</dbReference>
<dbReference type="EMBL" id="CM026424">
    <property type="protein sequence ID" value="KAG0579551.1"/>
    <property type="molecule type" value="Genomic_DNA"/>
</dbReference>
<evidence type="ECO:0000256" key="11">
    <source>
        <dbReference type="ARBA" id="ARBA00022840"/>
    </source>
</evidence>
<keyword evidence="9 16" id="KW-0547">Nucleotide-binding</keyword>
<dbReference type="PROSITE" id="PS00108">
    <property type="entry name" value="PROTEIN_KINASE_ST"/>
    <property type="match status" value="1"/>
</dbReference>
<feature type="region of interest" description="Disordered" evidence="17">
    <location>
        <begin position="779"/>
        <end position="836"/>
    </location>
</feature>
<dbReference type="GO" id="GO:0005886">
    <property type="term" value="C:plasma membrane"/>
    <property type="evidence" value="ECO:0007669"/>
    <property type="project" value="UniProtKB-SubCell"/>
</dbReference>
<evidence type="ECO:0000256" key="4">
    <source>
        <dbReference type="ARBA" id="ARBA00022614"/>
    </source>
</evidence>
<evidence type="ECO:0000256" key="3">
    <source>
        <dbReference type="ARBA" id="ARBA00022475"/>
    </source>
</evidence>
<protein>
    <recommendedName>
        <fullName evidence="19">Protein kinase domain-containing protein</fullName>
    </recommendedName>
</protein>
<dbReference type="AlphaFoldDB" id="A0A8T0I9W5"/>
<dbReference type="InterPro" id="IPR013210">
    <property type="entry name" value="LRR_N_plant-typ"/>
</dbReference>
<evidence type="ECO:0000256" key="2">
    <source>
        <dbReference type="ARBA" id="ARBA00008684"/>
    </source>
</evidence>
<keyword evidence="4" id="KW-0433">Leucine-rich repeat</keyword>
<comment type="subcellular location">
    <subcellularLocation>
        <location evidence="1">Cell membrane</location>
        <topology evidence="1">Single-pass type I membrane protein</topology>
    </subcellularLocation>
</comment>
<dbReference type="InterPro" id="IPR051824">
    <property type="entry name" value="LRR_Rcpt-Like_S/T_Kinase"/>
</dbReference>
<dbReference type="GO" id="GO:0002229">
    <property type="term" value="P:defense response to oomycetes"/>
    <property type="evidence" value="ECO:0007669"/>
    <property type="project" value="UniProtKB-ARBA"/>
</dbReference>
<keyword evidence="3" id="KW-1003">Cell membrane</keyword>
<gene>
    <name evidence="20" type="ORF">KC19_4G106100</name>
</gene>
<keyword evidence="8" id="KW-0677">Repeat</keyword>
<accession>A0A8T0I9W5</accession>
<evidence type="ECO:0000256" key="18">
    <source>
        <dbReference type="SAM" id="Phobius"/>
    </source>
</evidence>
<keyword evidence="5" id="KW-0808">Transferase</keyword>
<dbReference type="PANTHER" id="PTHR48006">
    <property type="entry name" value="LEUCINE-RICH REPEAT-CONTAINING PROTEIN DDB_G0281931-RELATED"/>
    <property type="match status" value="1"/>
</dbReference>
<evidence type="ECO:0000256" key="15">
    <source>
        <dbReference type="ARBA" id="ARBA00023180"/>
    </source>
</evidence>
<dbReference type="InterPro" id="IPR000719">
    <property type="entry name" value="Prot_kinase_dom"/>
</dbReference>
<keyword evidence="15" id="KW-0325">Glycoprotein</keyword>
<organism evidence="20 21">
    <name type="scientific">Ceratodon purpureus</name>
    <name type="common">Fire moss</name>
    <name type="synonym">Dicranum purpureum</name>
    <dbReference type="NCBI Taxonomy" id="3225"/>
    <lineage>
        <taxon>Eukaryota</taxon>
        <taxon>Viridiplantae</taxon>
        <taxon>Streptophyta</taxon>
        <taxon>Embryophyta</taxon>
        <taxon>Bryophyta</taxon>
        <taxon>Bryophytina</taxon>
        <taxon>Bryopsida</taxon>
        <taxon>Dicranidae</taxon>
        <taxon>Pseudoditrichales</taxon>
        <taxon>Ditrichaceae</taxon>
        <taxon>Ceratodon</taxon>
    </lineage>
</organism>
<dbReference type="SUPFAM" id="SSF56112">
    <property type="entry name" value="Protein kinase-like (PK-like)"/>
    <property type="match status" value="1"/>
</dbReference>
<keyword evidence="21" id="KW-1185">Reference proteome</keyword>
<dbReference type="Gene3D" id="3.30.200.20">
    <property type="entry name" value="Phosphorylase Kinase, domain 1"/>
    <property type="match status" value="1"/>
</dbReference>
<evidence type="ECO:0000313" key="21">
    <source>
        <dbReference type="Proteomes" id="UP000822688"/>
    </source>
</evidence>
<keyword evidence="12 18" id="KW-1133">Transmembrane helix</keyword>
<feature type="compositionally biased region" description="Low complexity" evidence="17">
    <location>
        <begin position="809"/>
        <end position="822"/>
    </location>
</feature>
<dbReference type="GO" id="GO:0004672">
    <property type="term" value="F:protein kinase activity"/>
    <property type="evidence" value="ECO:0007669"/>
    <property type="project" value="InterPro"/>
</dbReference>
<evidence type="ECO:0000256" key="6">
    <source>
        <dbReference type="ARBA" id="ARBA00022692"/>
    </source>
</evidence>
<evidence type="ECO:0000256" key="8">
    <source>
        <dbReference type="ARBA" id="ARBA00022737"/>
    </source>
</evidence>
<keyword evidence="6 18" id="KW-0812">Transmembrane</keyword>
<keyword evidence="13 18" id="KW-0472">Membrane</keyword>
<evidence type="ECO:0000256" key="5">
    <source>
        <dbReference type="ARBA" id="ARBA00022679"/>
    </source>
</evidence>
<dbReference type="Pfam" id="PF23598">
    <property type="entry name" value="LRR_14"/>
    <property type="match status" value="1"/>
</dbReference>